<gene>
    <name evidence="3" type="ORF">F5X68DRAFT_207449</name>
</gene>
<dbReference type="AlphaFoldDB" id="A0A9P8VCD6"/>
<keyword evidence="4" id="KW-1185">Reference proteome</keyword>
<protein>
    <submittedName>
        <fullName evidence="3">Uncharacterized protein</fullName>
    </submittedName>
</protein>
<proteinExistence type="predicted"/>
<evidence type="ECO:0000256" key="1">
    <source>
        <dbReference type="SAM" id="Coils"/>
    </source>
</evidence>
<comment type="caution">
    <text evidence="3">The sequence shown here is derived from an EMBL/GenBank/DDBJ whole genome shotgun (WGS) entry which is preliminary data.</text>
</comment>
<keyword evidence="1" id="KW-0175">Coiled coil</keyword>
<feature type="region of interest" description="Disordered" evidence="2">
    <location>
        <begin position="163"/>
        <end position="196"/>
    </location>
</feature>
<reference evidence="3" key="1">
    <citation type="journal article" date="2021" name="Nat. Commun.">
        <title>Genetic determinants of endophytism in the Arabidopsis root mycobiome.</title>
        <authorList>
            <person name="Mesny F."/>
            <person name="Miyauchi S."/>
            <person name="Thiergart T."/>
            <person name="Pickel B."/>
            <person name="Atanasova L."/>
            <person name="Karlsson M."/>
            <person name="Huettel B."/>
            <person name="Barry K.W."/>
            <person name="Haridas S."/>
            <person name="Chen C."/>
            <person name="Bauer D."/>
            <person name="Andreopoulos W."/>
            <person name="Pangilinan J."/>
            <person name="LaButti K."/>
            <person name="Riley R."/>
            <person name="Lipzen A."/>
            <person name="Clum A."/>
            <person name="Drula E."/>
            <person name="Henrissat B."/>
            <person name="Kohler A."/>
            <person name="Grigoriev I.V."/>
            <person name="Martin F.M."/>
            <person name="Hacquard S."/>
        </authorList>
    </citation>
    <scope>NUCLEOTIDE SEQUENCE</scope>
    <source>
        <strain evidence="3">MPI-SDFR-AT-0117</strain>
    </source>
</reference>
<feature type="region of interest" description="Disordered" evidence="2">
    <location>
        <begin position="652"/>
        <end position="673"/>
    </location>
</feature>
<feature type="compositionally biased region" description="Polar residues" evidence="2">
    <location>
        <begin position="433"/>
        <end position="442"/>
    </location>
</feature>
<organism evidence="3 4">
    <name type="scientific">Plectosphaerella plurivora</name>
    <dbReference type="NCBI Taxonomy" id="936078"/>
    <lineage>
        <taxon>Eukaryota</taxon>
        <taxon>Fungi</taxon>
        <taxon>Dikarya</taxon>
        <taxon>Ascomycota</taxon>
        <taxon>Pezizomycotina</taxon>
        <taxon>Sordariomycetes</taxon>
        <taxon>Hypocreomycetidae</taxon>
        <taxon>Glomerellales</taxon>
        <taxon>Plectosphaerellaceae</taxon>
        <taxon>Plectosphaerella</taxon>
    </lineage>
</organism>
<name>A0A9P8VCD6_9PEZI</name>
<feature type="compositionally biased region" description="Basic residues" evidence="2">
    <location>
        <begin position="182"/>
        <end position="196"/>
    </location>
</feature>
<feature type="compositionally biased region" description="Basic residues" evidence="2">
    <location>
        <begin position="445"/>
        <end position="456"/>
    </location>
</feature>
<evidence type="ECO:0000256" key="2">
    <source>
        <dbReference type="SAM" id="MobiDB-lite"/>
    </source>
</evidence>
<dbReference type="OrthoDB" id="3440029at2759"/>
<feature type="region of interest" description="Disordered" evidence="2">
    <location>
        <begin position="321"/>
        <end position="479"/>
    </location>
</feature>
<dbReference type="EMBL" id="JAGSXJ010000011">
    <property type="protein sequence ID" value="KAH6687452.1"/>
    <property type="molecule type" value="Genomic_DNA"/>
</dbReference>
<sequence>MDQTQLRPLAQPRATIDFSAFQQQPRMDWGLNQSLGVSDFRTEHMSEEEARDELSEYAIYRLEKRRDDDRIGSDRSGNAWEFARTVEVRDLSKEDASAFIRQRDEEGRSVVEEKASFPLPLQELVERTHVSLSKAETEPAVFHWVLADLHSVKQKVDRHATSYFGSRSNSSYGDAKQYNSSRRSKHNRAGGSKSKKERVSVTMFFKRVPRPSVSAIGILEQQRFHAASIQKRNITAQQMQDNELNEQLKLAQQQSAQRQFEAAQRMRAIEASIQQQQQQQENQQKLQQKLFEQQFLQQQQHVLALQQQAQHADQNRARLMQGQAGPQVHQQNMPQGVGQGVGRGAGKPPVPPPPPAQARGNAPPTVPPPPKVRNAQQVPPPPQQQKPSKVQTRQQATRPRAYSRSAEPESPRSSGESFESEDDAESWCDTVDTPLSSQASDTPRSRRSRAKSRSRSRSRDRCHGRCKSHNHNEDTGYGFEPVRRMSRHDQHYLENQAPAHGMLRGREMFSPEPTVSLLDSIKQEAYDAGMRAVTRADREDMIYRQRTAAPPPQIIQRQHSVRVVAPPPRMIEDKFEFGRLRIDDDLVYERRRMEEDRERRRQDADYERMRQAAEYEHRRYDIPEGNYYPLESPRREVDERDFMRTRDWVSGEYENPFLPYDGSRRGSYGGRGR</sequence>
<evidence type="ECO:0000313" key="3">
    <source>
        <dbReference type="EMBL" id="KAH6687452.1"/>
    </source>
</evidence>
<accession>A0A9P8VCD6</accession>
<feature type="compositionally biased region" description="Polar residues" evidence="2">
    <location>
        <begin position="163"/>
        <end position="181"/>
    </location>
</feature>
<evidence type="ECO:0000313" key="4">
    <source>
        <dbReference type="Proteomes" id="UP000770015"/>
    </source>
</evidence>
<feature type="coiled-coil region" evidence="1">
    <location>
        <begin position="234"/>
        <end position="293"/>
    </location>
</feature>
<dbReference type="Proteomes" id="UP000770015">
    <property type="component" value="Unassembled WGS sequence"/>
</dbReference>